<dbReference type="EMBL" id="BJLQ01000014">
    <property type="protein sequence ID" value="GEA84379.1"/>
    <property type="molecule type" value="Genomic_DNA"/>
</dbReference>
<sequence>MNDVLGTDLRVLLGPPAMGAHDGSALDLRLGAGVVDRAADGPLLLDGRHNLGQALVLRLLTPRGALSDLGHGEYGSRLHELIGERKDEASRARCKTFVLEAVAAEPRVEDEVVELAFDIASEGPSELRFLLTVQPVAGGEPVSVGLGVDL</sequence>
<proteinExistence type="predicted"/>
<dbReference type="RefSeq" id="WP_141370161.1">
    <property type="nucleotide sequence ID" value="NZ_BJLQ01000014.1"/>
</dbReference>
<protein>
    <recommendedName>
        <fullName evidence="3">DUF2634 domain-containing protein</fullName>
    </recommendedName>
</protein>
<dbReference type="OrthoDB" id="4829041at2"/>
<accession>A0A4Y3KIZ5</accession>
<evidence type="ECO:0008006" key="3">
    <source>
        <dbReference type="Google" id="ProtNLM"/>
    </source>
</evidence>
<reference evidence="1 2" key="1">
    <citation type="submission" date="2019-06" db="EMBL/GenBank/DDBJ databases">
        <title>Whole genome shotgun sequence of Cellulomonas gelida NBRC 3748.</title>
        <authorList>
            <person name="Hosoyama A."/>
            <person name="Uohara A."/>
            <person name="Ohji S."/>
            <person name="Ichikawa N."/>
        </authorList>
    </citation>
    <scope>NUCLEOTIDE SEQUENCE [LARGE SCALE GENOMIC DNA]</scope>
    <source>
        <strain evidence="1 2">NBRC 3748</strain>
    </source>
</reference>
<name>A0A4Y3KIZ5_9CELL</name>
<organism evidence="1 2">
    <name type="scientific">Cellulomonas gelida</name>
    <dbReference type="NCBI Taxonomy" id="1712"/>
    <lineage>
        <taxon>Bacteria</taxon>
        <taxon>Bacillati</taxon>
        <taxon>Actinomycetota</taxon>
        <taxon>Actinomycetes</taxon>
        <taxon>Micrococcales</taxon>
        <taxon>Cellulomonadaceae</taxon>
        <taxon>Cellulomonas</taxon>
    </lineage>
</organism>
<evidence type="ECO:0000313" key="1">
    <source>
        <dbReference type="EMBL" id="GEA84379.1"/>
    </source>
</evidence>
<dbReference type="Gene3D" id="3.10.450.40">
    <property type="match status" value="1"/>
</dbReference>
<keyword evidence="2" id="KW-1185">Reference proteome</keyword>
<comment type="caution">
    <text evidence="1">The sequence shown here is derived from an EMBL/GenBank/DDBJ whole genome shotgun (WGS) entry which is preliminary data.</text>
</comment>
<dbReference type="Proteomes" id="UP000320461">
    <property type="component" value="Unassembled WGS sequence"/>
</dbReference>
<gene>
    <name evidence="1" type="ORF">CGE01nite_16300</name>
</gene>
<evidence type="ECO:0000313" key="2">
    <source>
        <dbReference type="Proteomes" id="UP000320461"/>
    </source>
</evidence>
<dbReference type="AlphaFoldDB" id="A0A4Y3KIZ5"/>
<dbReference type="SUPFAM" id="SSF160719">
    <property type="entry name" value="gpW/gp25-like"/>
    <property type="match status" value="1"/>
</dbReference>